<dbReference type="EnsemblMetazoa" id="HelroT168434">
    <property type="protein sequence ID" value="HelroP168434"/>
    <property type="gene ID" value="HelroG168434"/>
</dbReference>
<dbReference type="OrthoDB" id="8062037at2759"/>
<evidence type="ECO:0000313" key="8">
    <source>
        <dbReference type="Proteomes" id="UP000015101"/>
    </source>
</evidence>
<evidence type="ECO:0000256" key="2">
    <source>
        <dbReference type="ARBA" id="ARBA00022771"/>
    </source>
</evidence>
<dbReference type="SMART" id="SM00184">
    <property type="entry name" value="RING"/>
    <property type="match status" value="1"/>
</dbReference>
<dbReference type="GO" id="GO:0005737">
    <property type="term" value="C:cytoplasm"/>
    <property type="evidence" value="ECO:0000318"/>
    <property type="project" value="GO_Central"/>
</dbReference>
<dbReference type="KEGG" id="hro:HELRODRAFT_168434"/>
<evidence type="ECO:0000256" key="3">
    <source>
        <dbReference type="ARBA" id="ARBA00022833"/>
    </source>
</evidence>
<dbReference type="RefSeq" id="XP_009012543.1">
    <property type="nucleotide sequence ID" value="XM_009014295.1"/>
</dbReference>
<dbReference type="STRING" id="6412.T1F0L3"/>
<organism evidence="7 8">
    <name type="scientific">Helobdella robusta</name>
    <name type="common">Californian leech</name>
    <dbReference type="NCBI Taxonomy" id="6412"/>
    <lineage>
        <taxon>Eukaryota</taxon>
        <taxon>Metazoa</taxon>
        <taxon>Spiralia</taxon>
        <taxon>Lophotrochozoa</taxon>
        <taxon>Annelida</taxon>
        <taxon>Clitellata</taxon>
        <taxon>Hirudinea</taxon>
        <taxon>Rhynchobdellida</taxon>
        <taxon>Glossiphoniidae</taxon>
        <taxon>Helobdella</taxon>
    </lineage>
</organism>
<dbReference type="eggNOG" id="KOG0800">
    <property type="taxonomic scope" value="Eukaryota"/>
</dbReference>
<keyword evidence="3" id="KW-0862">Zinc</keyword>
<dbReference type="Pfam" id="PF13639">
    <property type="entry name" value="zf-RING_2"/>
    <property type="match status" value="1"/>
</dbReference>
<evidence type="ECO:0000256" key="1">
    <source>
        <dbReference type="ARBA" id="ARBA00022723"/>
    </source>
</evidence>
<dbReference type="Gene3D" id="3.30.40.10">
    <property type="entry name" value="Zinc/RING finger domain, C3HC4 (zinc finger)"/>
    <property type="match status" value="1"/>
</dbReference>
<dbReference type="SUPFAM" id="SSF57850">
    <property type="entry name" value="RING/U-box"/>
    <property type="match status" value="1"/>
</dbReference>
<evidence type="ECO:0000313" key="6">
    <source>
        <dbReference type="EMBL" id="ESO09450.1"/>
    </source>
</evidence>
<dbReference type="GO" id="GO:0006511">
    <property type="term" value="P:ubiquitin-dependent protein catabolic process"/>
    <property type="evidence" value="ECO:0000318"/>
    <property type="project" value="GO_Central"/>
</dbReference>
<dbReference type="PANTHER" id="PTHR45931">
    <property type="entry name" value="SI:CH211-59O9.10"/>
    <property type="match status" value="1"/>
</dbReference>
<dbReference type="Proteomes" id="UP000015101">
    <property type="component" value="Unassembled WGS sequence"/>
</dbReference>
<gene>
    <name evidence="7" type="primary">20202363</name>
    <name evidence="6" type="ORF">HELRODRAFT_168434</name>
</gene>
<proteinExistence type="predicted"/>
<dbReference type="GO" id="GO:0008270">
    <property type="term" value="F:zinc ion binding"/>
    <property type="evidence" value="ECO:0007669"/>
    <property type="project" value="UniProtKB-KW"/>
</dbReference>
<dbReference type="InParanoid" id="T1F0L3"/>
<accession>T1F0L3</accession>
<keyword evidence="8" id="KW-1185">Reference proteome</keyword>
<dbReference type="GO" id="GO:0061630">
    <property type="term" value="F:ubiquitin protein ligase activity"/>
    <property type="evidence" value="ECO:0000318"/>
    <property type="project" value="GO_Central"/>
</dbReference>
<sequence length="230" mass="27233">MSSSGEEFENVKYISSKIVKKYLAWLKSSVYEETFKMLLASKISIDGDFAFSSDDIKNISKFVASGKDYLEENNCDWMNRFRMLTKDQQYAVVRHQQFSYFLKMAKKPTLTCRNFEYKNYKAKIHHKDKSSTSMKDVIYTLPYFRKKFQDDSCAVCIEKFTEGQFVRKLPCQHAFHLSCMSQWTKRRTTCPTCRRKLAVKCEITYDVEMEKMKDCSTSVEIHLRTESLFY</sequence>
<dbReference type="EMBL" id="KB095959">
    <property type="protein sequence ID" value="ESO09450.1"/>
    <property type="molecule type" value="Genomic_DNA"/>
</dbReference>
<dbReference type="PANTHER" id="PTHR45931:SF3">
    <property type="entry name" value="RING ZINC FINGER-CONTAINING PROTEIN"/>
    <property type="match status" value="1"/>
</dbReference>
<evidence type="ECO:0000256" key="4">
    <source>
        <dbReference type="PROSITE-ProRule" id="PRU00175"/>
    </source>
</evidence>
<dbReference type="InterPro" id="IPR001841">
    <property type="entry name" value="Znf_RING"/>
</dbReference>
<protein>
    <recommendedName>
        <fullName evidence="5">RING-type domain-containing protein</fullName>
    </recommendedName>
</protein>
<dbReference type="AlphaFoldDB" id="T1F0L3"/>
<dbReference type="GeneID" id="20202363"/>
<dbReference type="InterPro" id="IPR051834">
    <property type="entry name" value="RING_finger_E3_ligase"/>
</dbReference>
<dbReference type="InterPro" id="IPR013083">
    <property type="entry name" value="Znf_RING/FYVE/PHD"/>
</dbReference>
<reference evidence="7" key="3">
    <citation type="submission" date="2015-06" db="UniProtKB">
        <authorList>
            <consortium name="EnsemblMetazoa"/>
        </authorList>
    </citation>
    <scope>IDENTIFICATION</scope>
</reference>
<reference evidence="6 8" key="2">
    <citation type="journal article" date="2013" name="Nature">
        <title>Insights into bilaterian evolution from three spiralian genomes.</title>
        <authorList>
            <person name="Simakov O."/>
            <person name="Marletaz F."/>
            <person name="Cho S.J."/>
            <person name="Edsinger-Gonzales E."/>
            <person name="Havlak P."/>
            <person name="Hellsten U."/>
            <person name="Kuo D.H."/>
            <person name="Larsson T."/>
            <person name="Lv J."/>
            <person name="Arendt D."/>
            <person name="Savage R."/>
            <person name="Osoegawa K."/>
            <person name="de Jong P."/>
            <person name="Grimwood J."/>
            <person name="Chapman J.A."/>
            <person name="Shapiro H."/>
            <person name="Aerts A."/>
            <person name="Otillar R.P."/>
            <person name="Terry A.Y."/>
            <person name="Boore J.L."/>
            <person name="Grigoriev I.V."/>
            <person name="Lindberg D.R."/>
            <person name="Seaver E.C."/>
            <person name="Weisblat D.A."/>
            <person name="Putnam N.H."/>
            <person name="Rokhsar D.S."/>
        </authorList>
    </citation>
    <scope>NUCLEOTIDE SEQUENCE</scope>
</reference>
<dbReference type="EMBL" id="AMQM01002966">
    <property type="status" value="NOT_ANNOTATED_CDS"/>
    <property type="molecule type" value="Genomic_DNA"/>
</dbReference>
<dbReference type="FunFam" id="3.30.40.10:FF:000964">
    <property type="entry name" value="Uncharacterized protein"/>
    <property type="match status" value="1"/>
</dbReference>
<name>T1F0L3_HELRO</name>
<dbReference type="PROSITE" id="PS50089">
    <property type="entry name" value="ZF_RING_2"/>
    <property type="match status" value="1"/>
</dbReference>
<keyword evidence="2 4" id="KW-0863">Zinc-finger</keyword>
<evidence type="ECO:0000259" key="5">
    <source>
        <dbReference type="PROSITE" id="PS50089"/>
    </source>
</evidence>
<dbReference type="CDD" id="cd16454">
    <property type="entry name" value="RING-H2_PA-TM-RING"/>
    <property type="match status" value="1"/>
</dbReference>
<dbReference type="CTD" id="20202363"/>
<evidence type="ECO:0000313" key="7">
    <source>
        <dbReference type="EnsemblMetazoa" id="HelroP168434"/>
    </source>
</evidence>
<keyword evidence="1" id="KW-0479">Metal-binding</keyword>
<feature type="domain" description="RING-type" evidence="5">
    <location>
        <begin position="153"/>
        <end position="194"/>
    </location>
</feature>
<dbReference type="HOGENOM" id="CLU_081683_0_0_1"/>
<reference evidence="8" key="1">
    <citation type="submission" date="2012-12" db="EMBL/GenBank/DDBJ databases">
        <authorList>
            <person name="Hellsten U."/>
            <person name="Grimwood J."/>
            <person name="Chapman J.A."/>
            <person name="Shapiro H."/>
            <person name="Aerts A."/>
            <person name="Otillar R.P."/>
            <person name="Terry A.Y."/>
            <person name="Boore J.L."/>
            <person name="Simakov O."/>
            <person name="Marletaz F."/>
            <person name="Cho S.-J."/>
            <person name="Edsinger-Gonzales E."/>
            <person name="Havlak P."/>
            <person name="Kuo D.-H."/>
            <person name="Larsson T."/>
            <person name="Lv J."/>
            <person name="Arendt D."/>
            <person name="Savage R."/>
            <person name="Osoegawa K."/>
            <person name="de Jong P."/>
            <person name="Lindberg D.R."/>
            <person name="Seaver E.C."/>
            <person name="Weisblat D.A."/>
            <person name="Putnam N.H."/>
            <person name="Grigoriev I.V."/>
            <person name="Rokhsar D.S."/>
        </authorList>
    </citation>
    <scope>NUCLEOTIDE SEQUENCE</scope>
</reference>